<dbReference type="KEGG" id="tbr:Tb927.5.720"/>
<reference evidence="2" key="3">
    <citation type="submission" date="2005-04" db="EMBL/GenBank/DDBJ databases">
        <title>.</title>
        <authorList>
            <person name="Ghedin E."/>
            <person name="Blandin G."/>
            <person name="Bartholomeu D."/>
            <person name="Caler E."/>
            <person name="Haas B."/>
            <person name="Hannick L."/>
            <person name="Shallom J."/>
            <person name="Hou L."/>
            <person name="Djikeng A."/>
            <person name="Feldblyum T."/>
            <person name="Hostetler J."/>
            <person name="Johnson J."/>
            <person name="Jones K."/>
            <person name="Koo H.L."/>
            <person name="Larkin C."/>
            <person name="Pai G."/>
            <person name="Peterson J."/>
            <person name="Khalak H.G."/>
            <person name="Salzberg S."/>
            <person name="Simpson A.J."/>
            <person name="Tallon L."/>
            <person name="Van Aken S."/>
            <person name="Wanless D."/>
            <person name="White O."/>
            <person name="Wortman J."/>
            <person name="Fraser C.M."/>
            <person name="El-Sayed N.M.A."/>
        </authorList>
    </citation>
    <scope>NUCLEOTIDE SEQUENCE</scope>
    <source>
        <strain evidence="2">GUTat10.1</strain>
    </source>
</reference>
<dbReference type="GeneID" id="3657183"/>
<dbReference type="RefSeq" id="XP_844746.1">
    <property type="nucleotide sequence ID" value="XM_839653.1"/>
</dbReference>
<keyword evidence="4" id="KW-1185">Reference proteome</keyword>
<accession>Q57VG0</accession>
<dbReference type="Proteomes" id="UP000008524">
    <property type="component" value="Chromosome 5"/>
</dbReference>
<dbReference type="EMBL" id="AC159441">
    <property type="protein sequence ID" value="AAX70409.1"/>
    <property type="molecule type" value="Genomic_DNA"/>
</dbReference>
<feature type="compositionally biased region" description="Polar residues" evidence="1">
    <location>
        <begin position="190"/>
        <end position="219"/>
    </location>
</feature>
<feature type="region of interest" description="Disordered" evidence="1">
    <location>
        <begin position="137"/>
        <end position="241"/>
    </location>
</feature>
<proteinExistence type="predicted"/>
<dbReference type="VEuPathDB" id="TriTrypDB:Tb927.5.720"/>
<dbReference type="InParanoid" id="Q57VG0"/>
<evidence type="ECO:0000313" key="4">
    <source>
        <dbReference type="Proteomes" id="UP000008524"/>
    </source>
</evidence>
<protein>
    <submittedName>
        <fullName evidence="2">Uncharacterized protein</fullName>
    </submittedName>
</protein>
<evidence type="ECO:0000313" key="2">
    <source>
        <dbReference type="EMBL" id="AAX70409.1"/>
    </source>
</evidence>
<reference evidence="3" key="4">
    <citation type="submission" date="2005-04" db="EMBL/GenBank/DDBJ databases">
        <title>Sequencing, closure, and annotation of Trypanosoma brucei chromosomes 2 through 8.</title>
        <authorList>
            <person name="Ghedin E."/>
            <person name="Blandin G."/>
            <person name="Bartholomeu D."/>
            <person name="Caler E."/>
            <person name="Haas B."/>
            <person name="Hannick L."/>
            <person name="Shallom J."/>
            <person name="Hou L."/>
            <person name="Djikeng A."/>
            <person name="Feldblyum T."/>
            <person name="Hostetler J."/>
            <person name="Johnson J."/>
            <person name="Jones K."/>
            <person name="Koo H.L."/>
            <person name="Larkin C."/>
            <person name="Pai G."/>
            <person name="Peterson J."/>
            <person name="Khalak H.G."/>
            <person name="Salzberg S."/>
            <person name="Simpson A.J."/>
            <person name="Tallon L."/>
            <person name="Van Aken S."/>
            <person name="Wanless D."/>
            <person name="White O."/>
            <person name="Wortman J."/>
            <person name="Fraser C.M."/>
            <person name="El-Sayed N.M.A."/>
        </authorList>
    </citation>
    <scope>NUCLEOTIDE SEQUENCE</scope>
    <source>
        <strain evidence="3">927/4 GUTat10.1</strain>
    </source>
</reference>
<name>Q57VG0_TRYB2</name>
<organism evidence="2 4">
    <name type="scientific">Trypanosoma brucei brucei (strain 927/4 GUTat10.1)</name>
    <dbReference type="NCBI Taxonomy" id="185431"/>
    <lineage>
        <taxon>Eukaryota</taxon>
        <taxon>Discoba</taxon>
        <taxon>Euglenozoa</taxon>
        <taxon>Kinetoplastea</taxon>
        <taxon>Metakinetoplastina</taxon>
        <taxon>Trypanosomatida</taxon>
        <taxon>Trypanosomatidae</taxon>
        <taxon>Trypanosoma</taxon>
    </lineage>
</organism>
<accession>D6XG10</accession>
<reference evidence="3" key="1">
    <citation type="journal article" date="2005" name="Science">
        <title>Comparative genomics of trypanosomatid parasitic protozoa.</title>
        <authorList>
            <person name="El-Sayed N.M."/>
            <person name="Myler P.J."/>
            <person name="Blandin G."/>
            <person name="Berriman M."/>
            <person name="Crabtree J."/>
            <person name="Aggarwal G."/>
            <person name="Caler E."/>
            <person name="Renauld H."/>
            <person name="Worthey E.A."/>
            <person name="Hertz-Fowler C."/>
            <person name="Ghedin E."/>
            <person name="Peacock C."/>
            <person name="Bartholomeu D.C."/>
            <person name="Haas B.J."/>
            <person name="Tran A.N."/>
            <person name="Wortman J.R."/>
            <person name="Alsmark U.C."/>
            <person name="Angiuoli S."/>
            <person name="Anupama A."/>
            <person name="Badger J."/>
            <person name="Bringaud F."/>
            <person name="Cadag E."/>
            <person name="Carlton J.M."/>
            <person name="Cerqueira G.C."/>
            <person name="Creasy T."/>
            <person name="Delcher A.L."/>
            <person name="Djikeng A."/>
            <person name="Embley T.M."/>
            <person name="Hauser C."/>
            <person name="Ivens A.C."/>
            <person name="Kummerfeld S.K."/>
            <person name="Pereira-Leal J.B."/>
            <person name="Nilsson D."/>
            <person name="Peterson J."/>
            <person name="Salzberg S.L."/>
            <person name="Shallom J."/>
            <person name="Silva J.C."/>
            <person name="Sundaram J."/>
            <person name="Westenberger S."/>
            <person name="White O."/>
            <person name="Melville S.E."/>
            <person name="Donelson J.E."/>
            <person name="Andersson B."/>
            <person name="Stuart K.D."/>
            <person name="Hall N."/>
        </authorList>
    </citation>
    <scope>NUCLEOTIDE SEQUENCE</scope>
    <source>
        <strain evidence="3">927/4 GUTat10.1</strain>
    </source>
</reference>
<evidence type="ECO:0000313" key="3">
    <source>
        <dbReference type="EMBL" id="AAZ11187.1"/>
    </source>
</evidence>
<feature type="compositionally biased region" description="Low complexity" evidence="1">
    <location>
        <begin position="150"/>
        <end position="168"/>
    </location>
</feature>
<dbReference type="GO" id="GO:0005737">
    <property type="term" value="C:cytoplasm"/>
    <property type="evidence" value="ECO:0006056"/>
    <property type="project" value="Others"/>
</dbReference>
<sequence>MASVSRRDESGWRRRLRALREEIAREGSPERELSIKKLRNKAVDFLKGSGPGSGDSGDFFDDAETTLLREISDDSRLNMPDNEVQPAPWTQDSASRVIYRYSLLSSGQDGEMACANDQSLGLQELLGQHVSKWVKKPEALMTPTSTRQGSASATSSDSAFDSTSPTPTELSDSAVDPTAPNFKAPRESAGDSTAPTSTDKASMPQLLNSGEKCPTQSVNDHSESSTESEEERHEEGLFEID</sequence>
<dbReference type="PaxDb" id="5691-AAZ11187"/>
<evidence type="ECO:0000256" key="1">
    <source>
        <dbReference type="SAM" id="MobiDB-lite"/>
    </source>
</evidence>
<reference evidence="3 4" key="2">
    <citation type="journal article" date="2005" name="Science">
        <title>The genome of the African trypanosome Trypanosoma brucei.</title>
        <authorList>
            <person name="Berriman M."/>
            <person name="Ghedin E."/>
            <person name="Hertz-Fowler C."/>
            <person name="Blandin G."/>
            <person name="Renauld H."/>
            <person name="Bartholomeu D.C."/>
            <person name="Lennard N.J."/>
            <person name="Caler E."/>
            <person name="Hamlin N.E."/>
            <person name="Haas B."/>
            <person name="Bohme U."/>
            <person name="Hannick L."/>
            <person name="Aslett M.A."/>
            <person name="Shallom J."/>
            <person name="Marcello L."/>
            <person name="Hou L."/>
            <person name="Wickstead B."/>
            <person name="Alsmark U.C."/>
            <person name="Arrowsmith C."/>
            <person name="Atkin R.J."/>
            <person name="Barron A.J."/>
            <person name="Bringaud F."/>
            <person name="Brooks K."/>
            <person name="Carrington M."/>
            <person name="Cherevach I."/>
            <person name="Chillingworth T.J."/>
            <person name="Churcher C."/>
            <person name="Clark L.N."/>
            <person name="Corton C.H."/>
            <person name="Cronin A."/>
            <person name="Davies R.M."/>
            <person name="Doggett J."/>
            <person name="Djikeng A."/>
            <person name="Feldblyum T."/>
            <person name="Field M.C."/>
            <person name="Fraser A."/>
            <person name="Goodhead I."/>
            <person name="Hance Z."/>
            <person name="Harper D."/>
            <person name="Harris B.R."/>
            <person name="Hauser H."/>
            <person name="Hostetler J."/>
            <person name="Ivens A."/>
            <person name="Jagels K."/>
            <person name="Johnson D."/>
            <person name="Johnson J."/>
            <person name="Jones K."/>
            <person name="Kerhornou A.X."/>
            <person name="Koo H."/>
            <person name="Larke N."/>
            <person name="Landfear S."/>
            <person name="Larkin C."/>
            <person name="Leech V."/>
            <person name="Line A."/>
            <person name="Lord A."/>
            <person name="Macleod A."/>
            <person name="Mooney P.J."/>
            <person name="Moule S."/>
            <person name="Martin D.M."/>
            <person name="Morgan G.W."/>
            <person name="Mungall K."/>
            <person name="Norbertczak H."/>
            <person name="Ormond D."/>
            <person name="Pai G."/>
            <person name="Peacock C.S."/>
            <person name="Peterson J."/>
            <person name="Quail M.A."/>
            <person name="Rabbinowitsch E."/>
            <person name="Rajandream M.A."/>
            <person name="Reitter C."/>
            <person name="Salzberg S.L."/>
            <person name="Sanders M."/>
            <person name="Schobel S."/>
            <person name="Sharp S."/>
            <person name="Simmonds M."/>
            <person name="Simpson A.J."/>
            <person name="Tallon L."/>
            <person name="Turner C.M."/>
            <person name="Tait A."/>
            <person name="Tivey A.R."/>
            <person name="Van Aken S."/>
            <person name="Walker D."/>
            <person name="Wanless D."/>
            <person name="Wang S."/>
            <person name="White B."/>
            <person name="White O."/>
            <person name="Whitehead S."/>
            <person name="Woodward J."/>
            <person name="Wortman J."/>
            <person name="Adams M.D."/>
            <person name="Embley T.M."/>
            <person name="Gull K."/>
            <person name="Ullu E."/>
            <person name="Barry J.D."/>
            <person name="Fairlamb A.H."/>
            <person name="Opperdoes F."/>
            <person name="Barrell B.G."/>
            <person name="Donelson J.E."/>
            <person name="Hall N."/>
            <person name="Fraser C.M."/>
            <person name="Melville S.E."/>
            <person name="El-Sayed N.M."/>
        </authorList>
    </citation>
    <scope>NUCLEOTIDE SEQUENCE [LARGE SCALE GENOMIC DNA]</scope>
    <source>
        <strain evidence="3 4">927/4 GUTat10.1</strain>
    </source>
</reference>
<feature type="compositionally biased region" description="Basic and acidic residues" evidence="1">
    <location>
        <begin position="220"/>
        <end position="241"/>
    </location>
</feature>
<dbReference type="STRING" id="185431.Q57VG0"/>
<dbReference type="AlphaFoldDB" id="Q57VG0"/>
<dbReference type="EMBL" id="CP000068">
    <property type="protein sequence ID" value="AAZ11187.1"/>
    <property type="molecule type" value="Genomic_DNA"/>
</dbReference>
<gene>
    <name evidence="3" type="primary">Tb05.30F7.320</name>
    <name evidence="2" type="ORF">Tb927.5.720</name>
</gene>